<feature type="transmembrane region" description="Helical" evidence="1">
    <location>
        <begin position="43"/>
        <end position="61"/>
    </location>
</feature>
<keyword evidence="1" id="KW-0472">Membrane</keyword>
<dbReference type="Proteomes" id="UP000186406">
    <property type="component" value="Unassembled WGS sequence"/>
</dbReference>
<gene>
    <name evidence="2" type="ORF">SAMN02745172_02638</name>
</gene>
<dbReference type="AlphaFoldDB" id="A0A1M7ZME6"/>
<evidence type="ECO:0000313" key="3">
    <source>
        <dbReference type="Proteomes" id="UP000186406"/>
    </source>
</evidence>
<dbReference type="STRING" id="1123029.SAMN02745172_02638"/>
<name>A0A1M7ZME6_9HYPH</name>
<organism evidence="2 3">
    <name type="scientific">Pseudoxanthobacter soli DSM 19599</name>
    <dbReference type="NCBI Taxonomy" id="1123029"/>
    <lineage>
        <taxon>Bacteria</taxon>
        <taxon>Pseudomonadati</taxon>
        <taxon>Pseudomonadota</taxon>
        <taxon>Alphaproteobacteria</taxon>
        <taxon>Hyphomicrobiales</taxon>
        <taxon>Segnochrobactraceae</taxon>
        <taxon>Pseudoxanthobacter</taxon>
    </lineage>
</organism>
<keyword evidence="1" id="KW-0812">Transmembrane</keyword>
<sequence>MGIAAIFVLLSIYTVLILASLPANANRAGRWADTYLALMKAKWTVPLLIGVTVVCSSIIFQQRASVPVWGWTVLAVYFGALAVYAGYDVMVGRNRKTAGKT</sequence>
<evidence type="ECO:0000313" key="2">
    <source>
        <dbReference type="EMBL" id="SHO65989.1"/>
    </source>
</evidence>
<reference evidence="2 3" key="1">
    <citation type="submission" date="2016-12" db="EMBL/GenBank/DDBJ databases">
        <authorList>
            <person name="Song W.-J."/>
            <person name="Kurnit D.M."/>
        </authorList>
    </citation>
    <scope>NUCLEOTIDE SEQUENCE [LARGE SCALE GENOMIC DNA]</scope>
    <source>
        <strain evidence="2 3">DSM 19599</strain>
    </source>
</reference>
<evidence type="ECO:0000256" key="1">
    <source>
        <dbReference type="SAM" id="Phobius"/>
    </source>
</evidence>
<keyword evidence="3" id="KW-1185">Reference proteome</keyword>
<accession>A0A1M7ZME6</accession>
<protein>
    <submittedName>
        <fullName evidence="2">Uncharacterized protein</fullName>
    </submittedName>
</protein>
<proteinExistence type="predicted"/>
<feature type="transmembrane region" description="Helical" evidence="1">
    <location>
        <begin position="68"/>
        <end position="87"/>
    </location>
</feature>
<dbReference type="EMBL" id="FRXO01000005">
    <property type="protein sequence ID" value="SHO65989.1"/>
    <property type="molecule type" value="Genomic_DNA"/>
</dbReference>
<keyword evidence="1" id="KW-1133">Transmembrane helix</keyword>